<dbReference type="RefSeq" id="WP_066063752.1">
    <property type="nucleotide sequence ID" value="NZ_CP013015.1"/>
</dbReference>
<dbReference type="Proteomes" id="UP000070560">
    <property type="component" value="Chromosome"/>
</dbReference>
<dbReference type="EMBL" id="CP013015">
    <property type="protein sequence ID" value="AMM41442.1"/>
    <property type="molecule type" value="Genomic_DNA"/>
</dbReference>
<dbReference type="SUPFAM" id="SSF51126">
    <property type="entry name" value="Pectin lyase-like"/>
    <property type="match status" value="1"/>
</dbReference>
<keyword evidence="1" id="KW-0732">Signal</keyword>
<evidence type="ECO:0000259" key="2">
    <source>
        <dbReference type="Pfam" id="PF13229"/>
    </source>
</evidence>
<dbReference type="AlphaFoldDB" id="A0A7U4QLA4"/>
<dbReference type="SMART" id="SM00710">
    <property type="entry name" value="PbH1"/>
    <property type="match status" value="6"/>
</dbReference>
<dbReference type="Pfam" id="PF13229">
    <property type="entry name" value="Beta_helix"/>
    <property type="match status" value="2"/>
</dbReference>
<evidence type="ECO:0000313" key="3">
    <source>
        <dbReference type="EMBL" id="AMM41442.1"/>
    </source>
</evidence>
<dbReference type="InterPro" id="IPR011050">
    <property type="entry name" value="Pectin_lyase_fold/virulence"/>
</dbReference>
<dbReference type="PANTHER" id="PTHR36453">
    <property type="entry name" value="SECRETED PROTEIN-RELATED"/>
    <property type="match status" value="1"/>
</dbReference>
<dbReference type="PANTHER" id="PTHR36453:SF1">
    <property type="entry name" value="RIGHT HANDED BETA HELIX DOMAIN-CONTAINING PROTEIN"/>
    <property type="match status" value="1"/>
</dbReference>
<organism evidence="3 4">
    <name type="scientific">Desulfofervidus auxilii</name>
    <dbReference type="NCBI Taxonomy" id="1621989"/>
    <lineage>
        <taxon>Bacteria</taxon>
        <taxon>Pseudomonadati</taxon>
        <taxon>Thermodesulfobacteriota</taxon>
        <taxon>Candidatus Desulfofervidia</taxon>
        <taxon>Candidatus Desulfofervidales</taxon>
        <taxon>Candidatus Desulfofervidaceae</taxon>
        <taxon>Candidatus Desulfofervidus</taxon>
    </lineage>
</organism>
<proteinExistence type="predicted"/>
<reference evidence="3 4" key="1">
    <citation type="submission" date="2015-10" db="EMBL/GenBank/DDBJ databases">
        <title>Candidatus Desulfofervidus auxilii, a hydrogenotrophic sulfate-reducing bacterium involved in the thermophilic anaerobic oxidation of methane.</title>
        <authorList>
            <person name="Krukenberg V."/>
            <person name="Richter M."/>
            <person name="Wegener G."/>
        </authorList>
    </citation>
    <scope>NUCLEOTIDE SEQUENCE [LARGE SCALE GENOMIC DNA]</scope>
    <source>
        <strain evidence="3 4">HS1</strain>
    </source>
</reference>
<dbReference type="InterPro" id="IPR006626">
    <property type="entry name" value="PbH1"/>
</dbReference>
<feature type="domain" description="Right handed beta helix" evidence="2">
    <location>
        <begin position="328"/>
        <end position="440"/>
    </location>
</feature>
<gene>
    <name evidence="3" type="ORF">HS1_001648</name>
</gene>
<dbReference type="InterPro" id="IPR012334">
    <property type="entry name" value="Pectin_lyas_fold"/>
</dbReference>
<dbReference type="Gene3D" id="2.160.20.10">
    <property type="entry name" value="Single-stranded right-handed beta-helix, Pectin lyase-like"/>
    <property type="match status" value="2"/>
</dbReference>
<feature type="chain" id="PRO_5030908316" description="Right handed beta helix domain-containing protein" evidence="1">
    <location>
        <begin position="31"/>
        <end position="712"/>
    </location>
</feature>
<name>A0A7U4QLA4_DESA2</name>
<protein>
    <recommendedName>
        <fullName evidence="2">Right handed beta helix domain-containing protein</fullName>
    </recommendedName>
</protein>
<keyword evidence="4" id="KW-1185">Reference proteome</keyword>
<dbReference type="OrthoDB" id="5518713at2"/>
<feature type="signal peptide" evidence="1">
    <location>
        <begin position="1"/>
        <end position="30"/>
    </location>
</feature>
<evidence type="ECO:0000313" key="4">
    <source>
        <dbReference type="Proteomes" id="UP000070560"/>
    </source>
</evidence>
<evidence type="ECO:0000256" key="1">
    <source>
        <dbReference type="SAM" id="SignalP"/>
    </source>
</evidence>
<feature type="domain" description="Right handed beta helix" evidence="2">
    <location>
        <begin position="194"/>
        <end position="316"/>
    </location>
</feature>
<dbReference type="InterPro" id="IPR039448">
    <property type="entry name" value="Beta_helix"/>
</dbReference>
<sequence>MAKNRLILSCLAISLFVLLSLTNVSLPAYATTYYVDATNGNDFNDGLSPETAWKTIGKVNSMDFKPGDTILFKRGEIWREQLIIPSSGEEGNPITFGAYGEGEKPIISAAEVAEGWTDPPNESNDEYSIYVGNPPEDADGLVRILIKDGEILEKVSSSQRFNLKDDQWTHYQGRIYYKPPVGHHPSEYKIEYGWRNAALRIENKSWINIENLRFEGSNAFDDNAIPSSLVHVEDSAHVNLDNCVSFYSSLKGITFKASSNSNITNSEVAWARAHGIGCSKNCSHIKISNCKVHDIGNLPWDNASWVDREGIAIGGNYGNSYITVEWCDVYNVGNDIADCNSCGLFFYGCDHCIAKYNKIHDNAKVGIMIADGGPQQYNLGQDTEIYYNLIYNNGWKSQSDDGSFGGLIVYIHNYQALDNLKIYNNTIVGNSQNSTNDTKNGGLVIRQIYDVTNDAPIYIKNNIIANNEGYELRVSIAGSLPNLVLDYNDYFCSSGVLIKWDSNTYTIAQFSTYQNKKNQDANSIAQTPLFIDAPNGNFHLQFNSLCINKGTDVGLTEDMEGNPVDYAPDIGAYEYSELNHTEIHVYSQSSSNPTPEILANGSDSPITLRQADTLTLTVSLKNNGVIDNADWWLVKETPFGLYFFTFEGWTTDWVPGYQGPLFNLDSFEVLNMPISGLPAGTYTFYFCIDTNMDNNITWDSLYCDSIVVNVTE</sequence>
<dbReference type="KEGG" id="daw:HS1_001648"/>
<accession>A0A7U4QLA4</accession>